<dbReference type="Proteomes" id="UP000053815">
    <property type="component" value="Unassembled WGS sequence"/>
</dbReference>
<name>A0A0C9N6G8_9FUNG</name>
<evidence type="ECO:0000256" key="4">
    <source>
        <dbReference type="ARBA" id="ARBA00022692"/>
    </source>
</evidence>
<keyword evidence="10" id="KW-1185">Reference proteome</keyword>
<feature type="transmembrane region" description="Helical" evidence="7">
    <location>
        <begin position="396"/>
        <end position="415"/>
    </location>
</feature>
<dbReference type="OrthoDB" id="10021397at2759"/>
<dbReference type="Pfam" id="PF07690">
    <property type="entry name" value="MFS_1"/>
    <property type="match status" value="1"/>
</dbReference>
<dbReference type="GO" id="GO:0012505">
    <property type="term" value="C:endomembrane system"/>
    <property type="evidence" value="ECO:0007669"/>
    <property type="project" value="UniProtKB-SubCell"/>
</dbReference>
<feature type="transmembrane region" description="Helical" evidence="7">
    <location>
        <begin position="260"/>
        <end position="280"/>
    </location>
</feature>
<dbReference type="GO" id="GO:0000329">
    <property type="term" value="C:fungal-type vacuole membrane"/>
    <property type="evidence" value="ECO:0007669"/>
    <property type="project" value="TreeGrafter"/>
</dbReference>
<keyword evidence="4 7" id="KW-0812">Transmembrane</keyword>
<organism evidence="9">
    <name type="scientific">Mucor ambiguus</name>
    <dbReference type="NCBI Taxonomy" id="91626"/>
    <lineage>
        <taxon>Eukaryota</taxon>
        <taxon>Fungi</taxon>
        <taxon>Fungi incertae sedis</taxon>
        <taxon>Mucoromycota</taxon>
        <taxon>Mucoromycotina</taxon>
        <taxon>Mucoromycetes</taxon>
        <taxon>Mucorales</taxon>
        <taxon>Mucorineae</taxon>
        <taxon>Mucoraceae</taxon>
        <taxon>Mucor</taxon>
    </lineage>
</organism>
<evidence type="ECO:0000256" key="1">
    <source>
        <dbReference type="ARBA" id="ARBA00004127"/>
    </source>
</evidence>
<evidence type="ECO:0000256" key="6">
    <source>
        <dbReference type="ARBA" id="ARBA00023136"/>
    </source>
</evidence>
<feature type="transmembrane region" description="Helical" evidence="7">
    <location>
        <begin position="195"/>
        <end position="215"/>
    </location>
</feature>
<comment type="similarity">
    <text evidence="2">Belongs to the major facilitator superfamily.</text>
</comment>
<evidence type="ECO:0000256" key="7">
    <source>
        <dbReference type="SAM" id="Phobius"/>
    </source>
</evidence>
<feature type="transmembrane region" description="Helical" evidence="7">
    <location>
        <begin position="292"/>
        <end position="310"/>
    </location>
</feature>
<dbReference type="Gene3D" id="1.20.1720.10">
    <property type="entry name" value="Multidrug resistance protein D"/>
    <property type="match status" value="1"/>
</dbReference>
<dbReference type="AlphaFoldDB" id="A0A0C9N6G8"/>
<evidence type="ECO:0000259" key="8">
    <source>
        <dbReference type="PROSITE" id="PS50850"/>
    </source>
</evidence>
<dbReference type="STRING" id="91626.A0A0C9N6G8"/>
<feature type="transmembrane region" description="Helical" evidence="7">
    <location>
        <begin position="463"/>
        <end position="485"/>
    </location>
</feature>
<dbReference type="EMBL" id="DF837076">
    <property type="protein sequence ID" value="GAN11662.1"/>
    <property type="molecule type" value="Genomic_DNA"/>
</dbReference>
<feature type="transmembrane region" description="Helical" evidence="7">
    <location>
        <begin position="63"/>
        <end position="89"/>
    </location>
</feature>
<dbReference type="PANTHER" id="PTHR23501:SF191">
    <property type="entry name" value="VACUOLAR BASIC AMINO ACID TRANSPORTER 4"/>
    <property type="match status" value="1"/>
</dbReference>
<dbReference type="SUPFAM" id="SSF103473">
    <property type="entry name" value="MFS general substrate transporter"/>
    <property type="match status" value="1"/>
</dbReference>
<feature type="transmembrane region" description="Helical" evidence="7">
    <location>
        <begin position="421"/>
        <end position="451"/>
    </location>
</feature>
<protein>
    <submittedName>
        <fullName evidence="9">Multidrug resistance protein fnx1</fullName>
    </submittedName>
</protein>
<accession>A0A0C9N6G8</accession>
<reference evidence="9" key="1">
    <citation type="submission" date="2014-09" db="EMBL/GenBank/DDBJ databases">
        <title>Draft genome sequence of an oleaginous Mucoromycotina fungus Mucor ambiguus NBRC6742.</title>
        <authorList>
            <person name="Takeda I."/>
            <person name="Yamane N."/>
            <person name="Morita T."/>
            <person name="Tamano K."/>
            <person name="Machida M."/>
            <person name="Baker S."/>
            <person name="Koike H."/>
        </authorList>
    </citation>
    <scope>NUCLEOTIDE SEQUENCE</scope>
    <source>
        <strain evidence="9">NBRC 6742</strain>
    </source>
</reference>
<feature type="transmembrane region" description="Helical" evidence="7">
    <location>
        <begin position="369"/>
        <end position="389"/>
    </location>
</feature>
<feature type="transmembrane region" description="Helical" evidence="7">
    <location>
        <begin position="131"/>
        <end position="154"/>
    </location>
</feature>
<dbReference type="InterPro" id="IPR036259">
    <property type="entry name" value="MFS_trans_sf"/>
</dbReference>
<sequence>MPPSLATENSPLIAQAKKQVNYNGDIVIEDDETGTISVVSTSPTKSVDQHDDLLKKRLNGSPLMVVLVGLWVGVGLASLDASIVATIYPQIGTEFKRSNEIVWIATAYLLSYTALQPLYGRISDAFGRKNALLFATIVFFIGSGLCGASTNLWALVISRAIAGVGGGGMNTMSAVICSDLVSLRERGKYQGYANIAYGLGSVVGAPLGGLITDSIGWRYCFYINLPLLLISLYVAIYLLTNYNLNEQSDDSTVMERFKKIDYLGAMTVVSTVVCFLLATSMGGNSRPWSDPLVYGLLISSVVFGFVFCYIESKVALNPLMPWHIISARTPLASSMVNFFGVMGSFAMTYTTPLFFQGVLGYSSSQAGLFFLPKVLAMSCGSLASGFWMARTGEYRKFITVSTLIALTAMVCTSFWSRDTSFAFIIVCLLLDGFSSGAIITTALVAMLSCVGSSDMATITSISYLFRSAGGVIGISATSAIFQGVVKKVLTDRITGPDAAEIIDIARKSMTQVRVLLPPQYLAIVLDTYEIAVRYSFYLCVEPSLGVDIAFLRCFTSVLMMSCHAEQEATTDDVALPPAANYREI</sequence>
<evidence type="ECO:0000313" key="10">
    <source>
        <dbReference type="Proteomes" id="UP000053815"/>
    </source>
</evidence>
<dbReference type="Gene3D" id="1.20.1250.20">
    <property type="entry name" value="MFS general substrate transporter like domains"/>
    <property type="match status" value="1"/>
</dbReference>
<dbReference type="PROSITE" id="PS50850">
    <property type="entry name" value="MFS"/>
    <property type="match status" value="1"/>
</dbReference>
<keyword evidence="3" id="KW-0813">Transport</keyword>
<proteinExistence type="inferred from homology"/>
<evidence type="ECO:0000256" key="5">
    <source>
        <dbReference type="ARBA" id="ARBA00022989"/>
    </source>
</evidence>
<evidence type="ECO:0000256" key="2">
    <source>
        <dbReference type="ARBA" id="ARBA00008335"/>
    </source>
</evidence>
<dbReference type="InterPro" id="IPR020846">
    <property type="entry name" value="MFS_dom"/>
</dbReference>
<keyword evidence="6 7" id="KW-0472">Membrane</keyword>
<feature type="transmembrane region" description="Helical" evidence="7">
    <location>
        <begin position="221"/>
        <end position="239"/>
    </location>
</feature>
<feature type="transmembrane region" description="Helical" evidence="7">
    <location>
        <begin position="101"/>
        <end position="119"/>
    </location>
</feature>
<feature type="domain" description="Major facilitator superfamily (MFS) profile" evidence="8">
    <location>
        <begin position="66"/>
        <end position="543"/>
    </location>
</feature>
<dbReference type="PANTHER" id="PTHR23501">
    <property type="entry name" value="MAJOR FACILITATOR SUPERFAMILY"/>
    <property type="match status" value="1"/>
</dbReference>
<evidence type="ECO:0000313" key="9">
    <source>
        <dbReference type="EMBL" id="GAN11662.1"/>
    </source>
</evidence>
<dbReference type="GO" id="GO:0015174">
    <property type="term" value="F:basic amino acid transmembrane transporter activity"/>
    <property type="evidence" value="ECO:0007669"/>
    <property type="project" value="TreeGrafter"/>
</dbReference>
<comment type="subcellular location">
    <subcellularLocation>
        <location evidence="1">Endomembrane system</location>
        <topology evidence="1">Multi-pass membrane protein</topology>
    </subcellularLocation>
</comment>
<dbReference type="GO" id="GO:0005886">
    <property type="term" value="C:plasma membrane"/>
    <property type="evidence" value="ECO:0007669"/>
    <property type="project" value="TreeGrafter"/>
</dbReference>
<dbReference type="FunFam" id="1.20.1720.10:FF:000013">
    <property type="entry name" value="Related to multidrug resistance proteins"/>
    <property type="match status" value="1"/>
</dbReference>
<dbReference type="CDD" id="cd17502">
    <property type="entry name" value="MFS_Azr1_MDR_like"/>
    <property type="match status" value="1"/>
</dbReference>
<dbReference type="InterPro" id="IPR011701">
    <property type="entry name" value="MFS"/>
</dbReference>
<keyword evidence="5 7" id="KW-1133">Transmembrane helix</keyword>
<evidence type="ECO:0000256" key="3">
    <source>
        <dbReference type="ARBA" id="ARBA00022448"/>
    </source>
</evidence>
<feature type="transmembrane region" description="Helical" evidence="7">
    <location>
        <begin position="331"/>
        <end position="349"/>
    </location>
</feature>
<gene>
    <name evidence="9" type="ORF">MAM1_0787c11241</name>
</gene>